<reference evidence="9" key="1">
    <citation type="submission" date="2015-11" db="EMBL/GenBank/DDBJ databases">
        <title>Identification of candidate chemosensory genes in the antennal transcriptome of Drosicha corpulenta (Kuwana).</title>
        <authorList>
            <person name="Zhang Y."/>
            <person name="Gao Q."/>
            <person name="Xie Y."/>
        </authorList>
    </citation>
    <scope>NUCLEOTIDE SEQUENCE</scope>
</reference>
<dbReference type="PANTHER" id="PTHR21143:SF133">
    <property type="entry name" value="GUSTATORY AND PHEROMONE RECEPTOR 32A-RELATED"/>
    <property type="match status" value="1"/>
</dbReference>
<evidence type="ECO:0000256" key="2">
    <source>
        <dbReference type="ARBA" id="ARBA00022475"/>
    </source>
</evidence>
<keyword evidence="3 8" id="KW-0812">Transmembrane</keyword>
<feature type="transmembrane region" description="Helical" evidence="8">
    <location>
        <begin position="21"/>
        <end position="43"/>
    </location>
</feature>
<feature type="transmembrane region" description="Helical" evidence="8">
    <location>
        <begin position="109"/>
        <end position="127"/>
    </location>
</feature>
<evidence type="ECO:0000256" key="8">
    <source>
        <dbReference type="SAM" id="Phobius"/>
    </source>
</evidence>
<accession>A0A0U3TWT0</accession>
<protein>
    <submittedName>
        <fullName evidence="9">Gustatory receptor 4</fullName>
    </submittedName>
</protein>
<evidence type="ECO:0000256" key="4">
    <source>
        <dbReference type="ARBA" id="ARBA00022989"/>
    </source>
</evidence>
<sequence>MRKCSINLKFTPGFIDFCNSIVFCALFTIILVYRSVVFILTIFRLQLCYFLFDNFTHSQGVKTRYTVSALNNRFLDPNTKEELMLFSNYIANTKIEFTACDFFTLNTHLITSAIAAGTTYLVILVQFHSNKD</sequence>
<dbReference type="Pfam" id="PF08395">
    <property type="entry name" value="7tm_7"/>
    <property type="match status" value="1"/>
</dbReference>
<evidence type="ECO:0000313" key="9">
    <source>
        <dbReference type="EMBL" id="ALV87613.1"/>
    </source>
</evidence>
<keyword evidence="2" id="KW-1003">Cell membrane</keyword>
<dbReference type="GO" id="GO:0050909">
    <property type="term" value="P:sensory perception of taste"/>
    <property type="evidence" value="ECO:0007669"/>
    <property type="project" value="InterPro"/>
</dbReference>
<evidence type="ECO:0000256" key="5">
    <source>
        <dbReference type="ARBA" id="ARBA00023136"/>
    </source>
</evidence>
<comment type="subcellular location">
    <subcellularLocation>
        <location evidence="1">Cell membrane</location>
        <topology evidence="1">Multi-pass membrane protein</topology>
    </subcellularLocation>
</comment>
<dbReference type="GO" id="GO:0030424">
    <property type="term" value="C:axon"/>
    <property type="evidence" value="ECO:0007669"/>
    <property type="project" value="TreeGrafter"/>
</dbReference>
<dbReference type="EMBL" id="KU133788">
    <property type="protein sequence ID" value="ALV87613.1"/>
    <property type="molecule type" value="mRNA"/>
</dbReference>
<evidence type="ECO:0000256" key="7">
    <source>
        <dbReference type="ARBA" id="ARBA00023224"/>
    </source>
</evidence>
<dbReference type="GO" id="GO:0030425">
    <property type="term" value="C:dendrite"/>
    <property type="evidence" value="ECO:0007669"/>
    <property type="project" value="TreeGrafter"/>
</dbReference>
<dbReference type="AlphaFoldDB" id="A0A0U3TWT0"/>
<name>A0A0U3TWT0_9HEMI</name>
<organism evidence="9">
    <name type="scientific">Drosicha corpulenta</name>
    <dbReference type="NCBI Taxonomy" id="535978"/>
    <lineage>
        <taxon>Eukaryota</taxon>
        <taxon>Metazoa</taxon>
        <taxon>Ecdysozoa</taxon>
        <taxon>Arthropoda</taxon>
        <taxon>Hexapoda</taxon>
        <taxon>Insecta</taxon>
        <taxon>Pterygota</taxon>
        <taxon>Neoptera</taxon>
        <taxon>Paraneoptera</taxon>
        <taxon>Hemiptera</taxon>
        <taxon>Sternorrhyncha</taxon>
        <taxon>Coccoidea</taxon>
        <taxon>Monophlebidae</taxon>
        <taxon>Drosicha</taxon>
    </lineage>
</organism>
<evidence type="ECO:0000256" key="1">
    <source>
        <dbReference type="ARBA" id="ARBA00004651"/>
    </source>
</evidence>
<dbReference type="GO" id="GO:0005886">
    <property type="term" value="C:plasma membrane"/>
    <property type="evidence" value="ECO:0007669"/>
    <property type="project" value="UniProtKB-SubCell"/>
</dbReference>
<dbReference type="InterPro" id="IPR013604">
    <property type="entry name" value="7TM_chemorcpt"/>
</dbReference>
<keyword evidence="7" id="KW-0807">Transducer</keyword>
<dbReference type="GO" id="GO:0007635">
    <property type="term" value="P:chemosensory behavior"/>
    <property type="evidence" value="ECO:0007669"/>
    <property type="project" value="TreeGrafter"/>
</dbReference>
<dbReference type="PANTHER" id="PTHR21143">
    <property type="entry name" value="INVERTEBRATE GUSTATORY RECEPTOR"/>
    <property type="match status" value="1"/>
</dbReference>
<evidence type="ECO:0000256" key="3">
    <source>
        <dbReference type="ARBA" id="ARBA00022692"/>
    </source>
</evidence>
<dbReference type="GO" id="GO:0008049">
    <property type="term" value="P:male courtship behavior"/>
    <property type="evidence" value="ECO:0007669"/>
    <property type="project" value="TreeGrafter"/>
</dbReference>
<evidence type="ECO:0000256" key="6">
    <source>
        <dbReference type="ARBA" id="ARBA00023170"/>
    </source>
</evidence>
<proteinExistence type="evidence at transcript level"/>
<keyword evidence="4 8" id="KW-1133">Transmembrane helix</keyword>
<keyword evidence="5 8" id="KW-0472">Membrane</keyword>
<dbReference type="GO" id="GO:0007165">
    <property type="term" value="P:signal transduction"/>
    <property type="evidence" value="ECO:0007669"/>
    <property type="project" value="UniProtKB-KW"/>
</dbReference>
<dbReference type="GO" id="GO:0043025">
    <property type="term" value="C:neuronal cell body"/>
    <property type="evidence" value="ECO:0007669"/>
    <property type="project" value="TreeGrafter"/>
</dbReference>
<keyword evidence="6 9" id="KW-0675">Receptor</keyword>